<evidence type="ECO:0000256" key="1">
    <source>
        <dbReference type="ARBA" id="ARBA00005695"/>
    </source>
</evidence>
<comment type="similarity">
    <text evidence="1">Belongs to the bacterial solute-binding protein 5 family.</text>
</comment>
<dbReference type="InterPro" id="IPR039424">
    <property type="entry name" value="SBP_5"/>
</dbReference>
<evidence type="ECO:0000259" key="4">
    <source>
        <dbReference type="Pfam" id="PF00496"/>
    </source>
</evidence>
<sequence>MIETIYLYHTLGGIGLRRKIKELGLLLFIFVVISGCSTSNNVTLESNDSKNGNGNEGTLIIARQSDVDNLDHHFMSTINAASVTHGKVYEGLVARDKNENIVPLLAESWEQVNDTTWEFHLQHGVTFHDGTPFNADAVKETFERVLDPDLGAPKASAFEMVEEIKVLDDYTVQFILSEPFSPLLSILASHEGGIINPKTIEKYKGEVIKEPNGTGPFTFESWTPGQAIILNKNQNYWGNPPHIDRVEFKVVPEETTRVSMIETGEAHIAEPLSIHMIETVETSKKGNVYRSEGFGTEYLGFNMQALPFNDVQVRKAISHAIEMDAIIDGAFNKIGHRANSLMGSKVFGYHEDLKAYEYNLNEAKRLLSAAGYANGFEATLLTMDNKERINLAEILQSQLMGIGIKLNIQVLEYGSFVEQVNKGDSQLFLISWRNATGDADYNQYNLFHSSSHGATGNTLFYSNNEVDELIELARAETDQEKRLELYAKAQEIEMEDAAYVPVRVIENLAAVAKNVDHFSISAAGYLEINDILINKD</sequence>
<dbReference type="AlphaFoldDB" id="A0A248TFQ3"/>
<feature type="domain" description="Solute-binding protein family 5" evidence="4">
    <location>
        <begin position="100"/>
        <end position="451"/>
    </location>
</feature>
<dbReference type="CDD" id="cd08499">
    <property type="entry name" value="PBP2_Ylib_like"/>
    <property type="match status" value="1"/>
</dbReference>
<protein>
    <submittedName>
        <fullName evidence="5">Glutathione ABC transporter substrate-binding protein</fullName>
    </submittedName>
</protein>
<evidence type="ECO:0000313" key="6">
    <source>
        <dbReference type="Proteomes" id="UP000215137"/>
    </source>
</evidence>
<keyword evidence="6" id="KW-1185">Reference proteome</keyword>
<dbReference type="GO" id="GO:0043190">
    <property type="term" value="C:ATP-binding cassette (ABC) transporter complex"/>
    <property type="evidence" value="ECO:0007669"/>
    <property type="project" value="InterPro"/>
</dbReference>
<dbReference type="Gene3D" id="3.90.76.10">
    <property type="entry name" value="Dipeptide-binding Protein, Domain 1"/>
    <property type="match status" value="1"/>
</dbReference>
<name>A0A248TFQ3_9BACI</name>
<keyword evidence="3" id="KW-0732">Signal</keyword>
<accession>A0A248TFQ3</accession>
<dbReference type="PANTHER" id="PTHR30290">
    <property type="entry name" value="PERIPLASMIC BINDING COMPONENT OF ABC TRANSPORTER"/>
    <property type="match status" value="1"/>
</dbReference>
<dbReference type="KEGG" id="bko:CKF48_06555"/>
<dbReference type="InterPro" id="IPR030678">
    <property type="entry name" value="Peptide/Ni-bd"/>
</dbReference>
<dbReference type="Pfam" id="PF00496">
    <property type="entry name" value="SBP_bac_5"/>
    <property type="match status" value="1"/>
</dbReference>
<evidence type="ECO:0000256" key="3">
    <source>
        <dbReference type="ARBA" id="ARBA00022729"/>
    </source>
</evidence>
<dbReference type="GO" id="GO:0015833">
    <property type="term" value="P:peptide transport"/>
    <property type="evidence" value="ECO:0007669"/>
    <property type="project" value="TreeGrafter"/>
</dbReference>
<evidence type="ECO:0000313" key="5">
    <source>
        <dbReference type="EMBL" id="ASV67016.1"/>
    </source>
</evidence>
<proteinExistence type="inferred from homology"/>
<keyword evidence="2" id="KW-0813">Transport</keyword>
<organism evidence="5 6">
    <name type="scientific">Cytobacillus kochii</name>
    <dbReference type="NCBI Taxonomy" id="859143"/>
    <lineage>
        <taxon>Bacteria</taxon>
        <taxon>Bacillati</taxon>
        <taxon>Bacillota</taxon>
        <taxon>Bacilli</taxon>
        <taxon>Bacillales</taxon>
        <taxon>Bacillaceae</taxon>
        <taxon>Cytobacillus</taxon>
    </lineage>
</organism>
<gene>
    <name evidence="5" type="ORF">CKF48_06555</name>
</gene>
<dbReference type="GO" id="GO:1904680">
    <property type="term" value="F:peptide transmembrane transporter activity"/>
    <property type="evidence" value="ECO:0007669"/>
    <property type="project" value="TreeGrafter"/>
</dbReference>
<evidence type="ECO:0000256" key="2">
    <source>
        <dbReference type="ARBA" id="ARBA00022448"/>
    </source>
</evidence>
<dbReference type="InterPro" id="IPR000914">
    <property type="entry name" value="SBP_5_dom"/>
</dbReference>
<dbReference type="PANTHER" id="PTHR30290:SF9">
    <property type="entry name" value="OLIGOPEPTIDE-BINDING PROTEIN APPA"/>
    <property type="match status" value="1"/>
</dbReference>
<dbReference type="Gene3D" id="3.10.105.10">
    <property type="entry name" value="Dipeptide-binding Protein, Domain 3"/>
    <property type="match status" value="1"/>
</dbReference>
<reference evidence="5 6" key="1">
    <citation type="submission" date="2017-08" db="EMBL/GenBank/DDBJ databases">
        <title>Complete Genome Sequence of Bacillus kochii Oregon-R-modENCODE STRAIN BDGP4, isolated from Drosophila melanogaster gut.</title>
        <authorList>
            <person name="Wan K.H."/>
            <person name="Yu C."/>
            <person name="Park S."/>
            <person name="Hammonds A.S."/>
            <person name="Booth B.W."/>
            <person name="Celniker S.E."/>
        </authorList>
    </citation>
    <scope>NUCLEOTIDE SEQUENCE [LARGE SCALE GENOMIC DNA]</scope>
    <source>
        <strain evidence="5 6">BDGP4</strain>
    </source>
</reference>
<dbReference type="Gene3D" id="3.40.190.10">
    <property type="entry name" value="Periplasmic binding protein-like II"/>
    <property type="match status" value="1"/>
</dbReference>
<dbReference type="RefSeq" id="WP_095370591.1">
    <property type="nucleotide sequence ID" value="NZ_CP022983.1"/>
</dbReference>
<dbReference type="Proteomes" id="UP000215137">
    <property type="component" value="Chromosome"/>
</dbReference>
<dbReference type="PIRSF" id="PIRSF002741">
    <property type="entry name" value="MppA"/>
    <property type="match status" value="1"/>
</dbReference>
<dbReference type="EMBL" id="CP022983">
    <property type="protein sequence ID" value="ASV67016.1"/>
    <property type="molecule type" value="Genomic_DNA"/>
</dbReference>
<dbReference type="SUPFAM" id="SSF53850">
    <property type="entry name" value="Periplasmic binding protein-like II"/>
    <property type="match status" value="1"/>
</dbReference>
<dbReference type="GO" id="GO:0042597">
    <property type="term" value="C:periplasmic space"/>
    <property type="evidence" value="ECO:0007669"/>
    <property type="project" value="UniProtKB-ARBA"/>
</dbReference>